<comment type="caution">
    <text evidence="1">The sequence shown here is derived from an EMBL/GenBank/DDBJ whole genome shotgun (WGS) entry which is preliminary data.</text>
</comment>
<sequence>TTEAHGFLSGFDLNLPMLAGEIQAPALGKDIQCYDKEGRSIIGKLGELVLTVRSPSFPLYLWKDEDGSVLHENYLSLYPGSWCPHDECWINPKSRGIVIIGRSDDILVQNGELFGSADVYFAKMLFVVHDLEEVHDYICVGQTSPDGDVRCVLFVKLREGLRFTPQLSERISQKIEEVLWRELVPEVILDVKDIPYNINGKRMESTVKKIIHTNIVPEVNNIRNPECLSYFCNRPEVVSYVQSS</sequence>
<dbReference type="Proteomes" id="UP001054945">
    <property type="component" value="Unassembled WGS sequence"/>
</dbReference>
<feature type="non-terminal residue" evidence="1">
    <location>
        <position position="1"/>
    </location>
</feature>
<dbReference type="InterPro" id="IPR045851">
    <property type="entry name" value="AMP-bd_C_sf"/>
</dbReference>
<dbReference type="EMBL" id="BPLR01021070">
    <property type="protein sequence ID" value="GIX85522.1"/>
    <property type="molecule type" value="Genomic_DNA"/>
</dbReference>
<dbReference type="GO" id="GO:0030729">
    <property type="term" value="F:acetoacetate-CoA ligase activity"/>
    <property type="evidence" value="ECO:0007669"/>
    <property type="project" value="TreeGrafter"/>
</dbReference>
<dbReference type="PANTHER" id="PTHR42921">
    <property type="entry name" value="ACETOACETYL-COA SYNTHETASE"/>
    <property type="match status" value="1"/>
</dbReference>
<dbReference type="SUPFAM" id="SSF56801">
    <property type="entry name" value="Acetyl-CoA synthetase-like"/>
    <property type="match status" value="1"/>
</dbReference>
<name>A0AAV4NL27_CAEEX</name>
<keyword evidence="2" id="KW-1185">Reference proteome</keyword>
<gene>
    <name evidence="1" type="primary">aacs</name>
    <name evidence="1" type="ORF">CEXT_206721</name>
</gene>
<protein>
    <submittedName>
        <fullName evidence="1">Acetoacetyl-CoA synthetase</fullName>
    </submittedName>
</protein>
<proteinExistence type="predicted"/>
<accession>A0AAV4NL27</accession>
<dbReference type="AlphaFoldDB" id="A0AAV4NL27"/>
<evidence type="ECO:0000313" key="1">
    <source>
        <dbReference type="EMBL" id="GIX85522.1"/>
    </source>
</evidence>
<dbReference type="Gene3D" id="3.30.300.30">
    <property type="match status" value="1"/>
</dbReference>
<reference evidence="1 2" key="1">
    <citation type="submission" date="2021-06" db="EMBL/GenBank/DDBJ databases">
        <title>Caerostris extrusa draft genome.</title>
        <authorList>
            <person name="Kono N."/>
            <person name="Arakawa K."/>
        </authorList>
    </citation>
    <scope>NUCLEOTIDE SEQUENCE [LARGE SCALE GENOMIC DNA]</scope>
</reference>
<dbReference type="PANTHER" id="PTHR42921:SF1">
    <property type="entry name" value="ACETOACETYL-COA SYNTHETASE"/>
    <property type="match status" value="1"/>
</dbReference>
<evidence type="ECO:0000313" key="2">
    <source>
        <dbReference type="Proteomes" id="UP001054945"/>
    </source>
</evidence>
<organism evidence="1 2">
    <name type="scientific">Caerostris extrusa</name>
    <name type="common">Bark spider</name>
    <name type="synonym">Caerostris bankana</name>
    <dbReference type="NCBI Taxonomy" id="172846"/>
    <lineage>
        <taxon>Eukaryota</taxon>
        <taxon>Metazoa</taxon>
        <taxon>Ecdysozoa</taxon>
        <taxon>Arthropoda</taxon>
        <taxon>Chelicerata</taxon>
        <taxon>Arachnida</taxon>
        <taxon>Araneae</taxon>
        <taxon>Araneomorphae</taxon>
        <taxon>Entelegynae</taxon>
        <taxon>Araneoidea</taxon>
        <taxon>Araneidae</taxon>
        <taxon>Caerostris</taxon>
    </lineage>
</organism>